<accession>A0A1G2EEV4</accession>
<comment type="caution">
    <text evidence="2">The sequence shown here is derived from an EMBL/GenBank/DDBJ whole genome shotgun (WGS) entry which is preliminary data.</text>
</comment>
<dbReference type="AlphaFoldDB" id="A0A1G2EEV4"/>
<dbReference type="Proteomes" id="UP000178647">
    <property type="component" value="Unassembled WGS sequence"/>
</dbReference>
<reference evidence="2 3" key="1">
    <citation type="journal article" date="2016" name="Nat. Commun.">
        <title>Thousands of microbial genomes shed light on interconnected biogeochemical processes in an aquifer system.</title>
        <authorList>
            <person name="Anantharaman K."/>
            <person name="Brown C.T."/>
            <person name="Hug L.A."/>
            <person name="Sharon I."/>
            <person name="Castelle C.J."/>
            <person name="Probst A.J."/>
            <person name="Thomas B.C."/>
            <person name="Singh A."/>
            <person name="Wilkins M.J."/>
            <person name="Karaoz U."/>
            <person name="Brodie E.L."/>
            <person name="Williams K.H."/>
            <person name="Hubbard S.S."/>
            <person name="Banfield J.F."/>
        </authorList>
    </citation>
    <scope>NUCLEOTIDE SEQUENCE [LARGE SCALE GENOMIC DNA]</scope>
</reference>
<keyword evidence="1" id="KW-0812">Transmembrane</keyword>
<keyword evidence="1" id="KW-0472">Membrane</keyword>
<evidence type="ECO:0000313" key="3">
    <source>
        <dbReference type="Proteomes" id="UP000178647"/>
    </source>
</evidence>
<keyword evidence="1" id="KW-1133">Transmembrane helix</keyword>
<proteinExistence type="predicted"/>
<dbReference type="EMBL" id="MHMH01000013">
    <property type="protein sequence ID" value="OGZ24324.1"/>
    <property type="molecule type" value="Genomic_DNA"/>
</dbReference>
<feature type="transmembrane region" description="Helical" evidence="1">
    <location>
        <begin position="6"/>
        <end position="25"/>
    </location>
</feature>
<organism evidence="2 3">
    <name type="scientific">Candidatus Nealsonbacteria bacterium RIFCSPLOWO2_01_FULL_43_32</name>
    <dbReference type="NCBI Taxonomy" id="1801672"/>
    <lineage>
        <taxon>Bacteria</taxon>
        <taxon>Candidatus Nealsoniibacteriota</taxon>
    </lineage>
</organism>
<gene>
    <name evidence="2" type="ORF">A2896_01675</name>
</gene>
<protein>
    <submittedName>
        <fullName evidence="2">Uncharacterized protein</fullName>
    </submittedName>
</protein>
<evidence type="ECO:0000313" key="2">
    <source>
        <dbReference type="EMBL" id="OGZ24324.1"/>
    </source>
</evidence>
<evidence type="ECO:0000256" key="1">
    <source>
        <dbReference type="SAM" id="Phobius"/>
    </source>
</evidence>
<sequence>MLNLKTLLPLIVITFIVVGGGFFVWQQGWLSGMLSLQTKKQLDIEQIKNTEIYSDNFKERVALVDGRYERRYPEGASELYVSIDSEKTIFGDLDNDGINEAASIAYWSGGGSGTWRELVILKNKDGYPIFVTSKDLGGGTIINSLTVDSGVITLDMNIHGPEDAMCCPTLKKVAQYKLVGTELVETKETSTPSITVTILSPNGEEVLELGKTYQINWSCSDVLAASFIARIYLLLNEQIPHGTIDGTPEAYNKIAGCPIEGGKLLWKVGEVERGTVSSGNRYRIKVDIFAVIDGKEQLVASDISDGYFSIAE</sequence>
<name>A0A1G2EEV4_9BACT</name>
<dbReference type="STRING" id="1801672.A2896_01675"/>